<protein>
    <submittedName>
        <fullName evidence="1">Uncharacterized protein</fullName>
    </submittedName>
</protein>
<proteinExistence type="predicted"/>
<organism evidence="1">
    <name type="scientific">Arion vulgaris</name>
    <dbReference type="NCBI Taxonomy" id="1028688"/>
    <lineage>
        <taxon>Eukaryota</taxon>
        <taxon>Metazoa</taxon>
        <taxon>Spiralia</taxon>
        <taxon>Lophotrochozoa</taxon>
        <taxon>Mollusca</taxon>
        <taxon>Gastropoda</taxon>
        <taxon>Heterobranchia</taxon>
        <taxon>Euthyneura</taxon>
        <taxon>Panpulmonata</taxon>
        <taxon>Eupulmonata</taxon>
        <taxon>Stylommatophora</taxon>
        <taxon>Helicina</taxon>
        <taxon>Arionoidea</taxon>
        <taxon>Arionidae</taxon>
        <taxon>Arion</taxon>
    </lineage>
</organism>
<feature type="non-terminal residue" evidence="1">
    <location>
        <position position="1"/>
    </location>
</feature>
<evidence type="ECO:0000313" key="1">
    <source>
        <dbReference type="EMBL" id="CEK73205.1"/>
    </source>
</evidence>
<accession>A0A0B6ZZP2</accession>
<name>A0A0B6ZZP2_9EUPU</name>
<gene>
    <name evidence="1" type="primary">ORF85743</name>
</gene>
<reference evidence="1" key="1">
    <citation type="submission" date="2014-12" db="EMBL/GenBank/DDBJ databases">
        <title>Insight into the proteome of Arion vulgaris.</title>
        <authorList>
            <person name="Aradska J."/>
            <person name="Bulat T."/>
            <person name="Smidak R."/>
            <person name="Sarate P."/>
            <person name="Gangsoo J."/>
            <person name="Sialana F."/>
            <person name="Bilban M."/>
            <person name="Lubec G."/>
        </authorList>
    </citation>
    <scope>NUCLEOTIDE SEQUENCE</scope>
    <source>
        <tissue evidence="1">Skin</tissue>
    </source>
</reference>
<dbReference type="EMBL" id="HACG01026340">
    <property type="protein sequence ID" value="CEK73205.1"/>
    <property type="molecule type" value="Transcribed_RNA"/>
</dbReference>
<dbReference type="AlphaFoldDB" id="A0A0B6ZZP2"/>
<sequence length="101" mass="11442">VNLLFGTAKTSMDIHTDSSCGLLIIPIVSRKVQFSNSEHAGFTFRGSCSTPSKVHFSVNKLKMVPDFTSSRTNSELSLELYRIQRRVMIKWLYHKSSECLT</sequence>